<proteinExistence type="predicted"/>
<gene>
    <name evidence="1" type="ORF">PCASD_21418</name>
</gene>
<dbReference type="Proteomes" id="UP000235392">
    <property type="component" value="Unassembled WGS sequence"/>
</dbReference>
<reference evidence="1 2" key="1">
    <citation type="submission" date="2017-11" db="EMBL/GenBank/DDBJ databases">
        <title>De novo assembly and phasing of dikaryotic genomes from two isolates of Puccinia coronata f. sp. avenae, the causal agent of oat crown rust.</title>
        <authorList>
            <person name="Miller M.E."/>
            <person name="Zhang Y."/>
            <person name="Omidvar V."/>
            <person name="Sperschneider J."/>
            <person name="Schwessinger B."/>
            <person name="Raley C."/>
            <person name="Palmer J.M."/>
            <person name="Garnica D."/>
            <person name="Upadhyaya N."/>
            <person name="Rathjen J."/>
            <person name="Taylor J.M."/>
            <person name="Park R.F."/>
            <person name="Dodds P.N."/>
            <person name="Hirsch C.D."/>
            <person name="Kianian S.F."/>
            <person name="Figueroa M."/>
        </authorList>
    </citation>
    <scope>NUCLEOTIDE SEQUENCE [LARGE SCALE GENOMIC DNA]</scope>
    <source>
        <strain evidence="1">12SD80</strain>
    </source>
</reference>
<accession>A0A2N5SGR4</accession>
<comment type="caution">
    <text evidence="1">The sequence shown here is derived from an EMBL/GenBank/DDBJ whole genome shotgun (WGS) entry which is preliminary data.</text>
</comment>
<protein>
    <submittedName>
        <fullName evidence="1">Uncharacterized protein</fullName>
    </submittedName>
</protein>
<evidence type="ECO:0000313" key="2">
    <source>
        <dbReference type="Proteomes" id="UP000235392"/>
    </source>
</evidence>
<organism evidence="1 2">
    <name type="scientific">Puccinia coronata f. sp. avenae</name>
    <dbReference type="NCBI Taxonomy" id="200324"/>
    <lineage>
        <taxon>Eukaryota</taxon>
        <taxon>Fungi</taxon>
        <taxon>Dikarya</taxon>
        <taxon>Basidiomycota</taxon>
        <taxon>Pucciniomycotina</taxon>
        <taxon>Pucciniomycetes</taxon>
        <taxon>Pucciniales</taxon>
        <taxon>Pucciniaceae</taxon>
        <taxon>Puccinia</taxon>
    </lineage>
</organism>
<dbReference type="EMBL" id="PGCI01000886">
    <property type="protein sequence ID" value="PLW12423.1"/>
    <property type="molecule type" value="Genomic_DNA"/>
</dbReference>
<evidence type="ECO:0000313" key="1">
    <source>
        <dbReference type="EMBL" id="PLW12423.1"/>
    </source>
</evidence>
<name>A0A2N5SGR4_9BASI</name>
<dbReference type="AlphaFoldDB" id="A0A2N5SGR4"/>
<sequence length="153" mass="17090">MHLKLATSWEGVSGRKKRAVLVAQLGLSGPRLGLVLLRDAIAPLEMAQVGGLSERLLKVACQGHLCQKNSSIPNGNKNRQFIPFGMEECLELDELTETQLSQIQLQNQLTQLIQLTQIQNQLIQLTQLTQLRSQLTQLQTQLTQLQTQLTLLI</sequence>